<keyword evidence="10" id="KW-1185">Reference proteome</keyword>
<feature type="binding site" evidence="6">
    <location>
        <begin position="51"/>
        <end position="55"/>
    </location>
    <ligand>
        <name>a 1,2-diacyl-sn-glycero-3-phospho-(1D-myo-inositol-3,4,5-trisphosphate)</name>
        <dbReference type="ChEBI" id="CHEBI:57836"/>
    </ligand>
</feature>
<comment type="similarity">
    <text evidence="5">Belongs to the adaptor complexes large subunit family.</text>
</comment>
<organism evidence="9 10">
    <name type="scientific">Euplotes crassus</name>
    <dbReference type="NCBI Taxonomy" id="5936"/>
    <lineage>
        <taxon>Eukaryota</taxon>
        <taxon>Sar</taxon>
        <taxon>Alveolata</taxon>
        <taxon>Ciliophora</taxon>
        <taxon>Intramacronucleata</taxon>
        <taxon>Spirotrichea</taxon>
        <taxon>Hypotrichia</taxon>
        <taxon>Euplotida</taxon>
        <taxon>Euplotidae</taxon>
        <taxon>Moneuplotes</taxon>
    </lineage>
</organism>
<dbReference type="GO" id="GO:0072583">
    <property type="term" value="P:clathrin-dependent endocytosis"/>
    <property type="evidence" value="ECO:0007669"/>
    <property type="project" value="InterPro"/>
</dbReference>
<dbReference type="Gene3D" id="1.25.10.10">
    <property type="entry name" value="Leucine-rich Repeat Variant"/>
    <property type="match status" value="1"/>
</dbReference>
<dbReference type="GO" id="GO:0006886">
    <property type="term" value="P:intracellular protein transport"/>
    <property type="evidence" value="ECO:0007669"/>
    <property type="project" value="UniProtKB-UniRule"/>
</dbReference>
<feature type="binding site" evidence="6">
    <location>
        <position position="38"/>
    </location>
    <ligand>
        <name>a 1,2-diacyl-sn-glycero-3-phospho-(1D-myo-inositol-3,4,5-trisphosphate)</name>
        <dbReference type="ChEBI" id="CHEBI:57836"/>
    </ligand>
</feature>
<evidence type="ECO:0000256" key="4">
    <source>
        <dbReference type="ARBA" id="ARBA00023136"/>
    </source>
</evidence>
<dbReference type="EMBL" id="CAMPGE010022589">
    <property type="protein sequence ID" value="CAI2380624.1"/>
    <property type="molecule type" value="Genomic_DNA"/>
</dbReference>
<evidence type="ECO:0000256" key="6">
    <source>
        <dbReference type="PIRSR" id="PIRSR037091-1"/>
    </source>
</evidence>
<evidence type="ECO:0000259" key="8">
    <source>
        <dbReference type="Pfam" id="PF01602"/>
    </source>
</evidence>
<evidence type="ECO:0000313" key="10">
    <source>
        <dbReference type="Proteomes" id="UP001295684"/>
    </source>
</evidence>
<keyword evidence="3 5" id="KW-0653">Protein transport</keyword>
<feature type="binding site" evidence="6">
    <location>
        <position position="47"/>
    </location>
    <ligand>
        <name>a 1,2-diacyl-sn-glycero-3-phospho-(1D-myo-inositol-3,4,5-trisphosphate)</name>
        <dbReference type="ChEBI" id="CHEBI:57836"/>
    </ligand>
</feature>
<protein>
    <recommendedName>
        <fullName evidence="5">AP-2 complex subunit alpha</fullName>
    </recommendedName>
</protein>
<feature type="region of interest" description="Disordered" evidence="7">
    <location>
        <begin position="659"/>
        <end position="687"/>
    </location>
</feature>
<evidence type="ECO:0000313" key="9">
    <source>
        <dbReference type="EMBL" id="CAI2380624.1"/>
    </source>
</evidence>
<feature type="compositionally biased region" description="Polar residues" evidence="7">
    <location>
        <begin position="671"/>
        <end position="687"/>
    </location>
</feature>
<dbReference type="InterPro" id="IPR011989">
    <property type="entry name" value="ARM-like"/>
</dbReference>
<keyword evidence="2 5" id="KW-0813">Transport</keyword>
<comment type="subcellular location">
    <subcellularLocation>
        <location evidence="1">Endomembrane system</location>
        <topology evidence="1">Peripheral membrane protein</topology>
    </subcellularLocation>
    <subcellularLocation>
        <location evidence="5">Membrane</location>
        <location evidence="5">Coated pit</location>
    </subcellularLocation>
</comment>
<evidence type="ECO:0000256" key="1">
    <source>
        <dbReference type="ARBA" id="ARBA00004184"/>
    </source>
</evidence>
<gene>
    <name evidence="9" type="ORF">ECRASSUSDP1_LOCUS22060</name>
</gene>
<evidence type="ECO:0000256" key="3">
    <source>
        <dbReference type="ARBA" id="ARBA00022927"/>
    </source>
</evidence>
<keyword evidence="5" id="KW-0254">Endocytosis</keyword>
<dbReference type="Pfam" id="PF01602">
    <property type="entry name" value="Adaptin_N"/>
    <property type="match status" value="1"/>
</dbReference>
<keyword evidence="4 5" id="KW-0472">Membrane</keyword>
<dbReference type="PANTHER" id="PTHR22780">
    <property type="entry name" value="ADAPTIN, ALPHA/GAMMA/EPSILON"/>
    <property type="match status" value="1"/>
</dbReference>
<dbReference type="InterPro" id="IPR016024">
    <property type="entry name" value="ARM-type_fold"/>
</dbReference>
<dbReference type="GO" id="GO:0035615">
    <property type="term" value="F:clathrin adaptor activity"/>
    <property type="evidence" value="ECO:0007669"/>
    <property type="project" value="InterPro"/>
</dbReference>
<sequence>MSGVMKGLTVFIGDIRNCQNKEQEEKCVEKELAKIRKKFTNKGLSGYEKKKHVWKLIYTYILGYEVDFGHLEALNLINASKYSEKCTGYIATGIMLNEMNADPELLEMVINSIKTDLTCGNEVYESLALSTIANIGATEFARSLGSSVQRLAFCEDYKPSYFIQKKACLCLYSFFKKNKEIFNREVWASAFDNELLTQKNYGVLLSACGLIHGVLVTMGTEGFEGCVTKLIYILSRIHDYATDYLYYRTPSPWLQIKALKILRLFPPPEDEEALNAINEVLISLVTGTEVGTNVNKNNADHAILFEAIRLVIHYKDKANEIVRKDILALLGRFINVREANIRYLALETMARLSHNEVISSYLMKEHMNTIIYSLRDPDLSIRRRSLDLIFALCDQDSATNVVNELLVYLNENDYTLKEELVLKIAILAEKFALNLNWYVDVIVKLITTESAGDYVSDEIRFRVYQILTGFGEVDPNYELQKYAALQIFLALQVDFVHETMIKLGASVLPEFGHHIADAPGKSHTDQFEVLDKHFTTSNISTKGMILTALMKFALQDSSLIQHATTIFTRYSRSWNEDIQQRAIEYLRMLKFLEKDESYREFILESFEPLPTYPDHMQNNSVLIKRMSQIKKKKNLAATGKDDTEKDIATEATEEYKAQVSSALSRGKSKEASSTSGSDIFSGDTGSKTEGGAFDDILGLGDSSGSDVLGHPFAKANPGDFSSSQTVDINSEAEELSMNGDQDSKWKNLIPISCTDGTIFEDDNIKVNMRFNISKYVTRVLVDVQAMLKVPDGMKAMISDTKYPTNDTDNPKAMMTVLHTGSIKEDIKMAIKYESGFGDPVKQVFRVPVLVNKFIDKVDMEQDRFDHLWNDISTNRPDSFEKVDLVMSNPARGSGASQMDVLKKLAKLLSMCMNLKVLPPTDKSNFSKICAVGQVHVADEDADFPKNADDINNGSTVPLMVECEFYTDINEDEFRCSIRSNDKVRVTASFAQLFKLFV</sequence>
<name>A0AAD1XXA5_EUPCR</name>
<evidence type="ECO:0000256" key="5">
    <source>
        <dbReference type="PIRNR" id="PIRNR037091"/>
    </source>
</evidence>
<comment type="caution">
    <text evidence="9">The sequence shown here is derived from an EMBL/GenBank/DDBJ whole genome shotgun (WGS) entry which is preliminary data.</text>
</comment>
<feature type="domain" description="Clathrin/coatomer adaptor adaptin-like N-terminal" evidence="8">
    <location>
        <begin position="24"/>
        <end position="590"/>
    </location>
</feature>
<proteinExistence type="inferred from homology"/>
<dbReference type="Proteomes" id="UP001295684">
    <property type="component" value="Unassembled WGS sequence"/>
</dbReference>
<dbReference type="InterPro" id="IPR050840">
    <property type="entry name" value="Adaptor_Complx_Large_Subunit"/>
</dbReference>
<accession>A0AAD1XXA5</accession>
<dbReference type="PIRSF" id="PIRSF037091">
    <property type="entry name" value="AP2_complex_alpha"/>
    <property type="match status" value="1"/>
</dbReference>
<dbReference type="GO" id="GO:0030122">
    <property type="term" value="C:AP-2 adaptor complex"/>
    <property type="evidence" value="ECO:0007669"/>
    <property type="project" value="InterPro"/>
</dbReference>
<dbReference type="InterPro" id="IPR002553">
    <property type="entry name" value="Clathrin/coatomer_adapt-like_N"/>
</dbReference>
<dbReference type="SUPFAM" id="SSF48371">
    <property type="entry name" value="ARM repeat"/>
    <property type="match status" value="1"/>
</dbReference>
<evidence type="ECO:0000256" key="2">
    <source>
        <dbReference type="ARBA" id="ARBA00022448"/>
    </source>
</evidence>
<dbReference type="InterPro" id="IPR017104">
    <property type="entry name" value="AP2_complex_asu"/>
</dbReference>
<dbReference type="AlphaFoldDB" id="A0AAD1XXA5"/>
<evidence type="ECO:0000256" key="7">
    <source>
        <dbReference type="SAM" id="MobiDB-lite"/>
    </source>
</evidence>
<keyword evidence="5" id="KW-0168">Coated pit</keyword>
<comment type="function">
    <text evidence="5">Adaptins are components of the adaptor complexes which link clathrin to receptors in coated vesicles. Clathrin-associated protein complexes are believed to interact with the cytoplasmic tails of membrane proteins, leading to their selection and concentration.</text>
</comment>
<reference evidence="9" key="1">
    <citation type="submission" date="2023-07" db="EMBL/GenBank/DDBJ databases">
        <authorList>
            <consortium name="AG Swart"/>
            <person name="Singh M."/>
            <person name="Singh A."/>
            <person name="Seah K."/>
            <person name="Emmerich C."/>
        </authorList>
    </citation>
    <scope>NUCLEOTIDE SEQUENCE</scope>
    <source>
        <strain evidence="9">DP1</strain>
    </source>
</reference>